<dbReference type="PANTHER" id="PTHR12862">
    <property type="entry name" value="BADF TYPE ATPASE DOMAIN-CONTAINING PROTEIN"/>
    <property type="match status" value="1"/>
</dbReference>
<dbReference type="AlphaFoldDB" id="A0A3P7WPM6"/>
<sequence length="249" mass="27705">MDIRFRPFPYKGGLGLSGAEGARDNALFVEYLKSQHGDLADHVYLTSDAVATVAAAFEHGVILIAGTGSSCRVLLNDGRVFGVGGWGHQIGDGGSAFWIAMRAIRMIFDEDDGMEIPHESTQKIRELLLEYFNIEDKVDILEHLYSKFQKSKVALFTKELAKRAFIPVPIRTILQYFFSYRYRRSCSKQVILRLLGFVHAVQGTWIPKVNIYRPSTSSAIGAAVMVAQQAGISIPHPNCASLLETINFY</sequence>
<dbReference type="InterPro" id="IPR043129">
    <property type="entry name" value="ATPase_NBD"/>
</dbReference>
<reference evidence="6" key="1">
    <citation type="submission" date="2018-11" db="EMBL/GenBank/DDBJ databases">
        <authorList>
            <consortium name="Pathogen Informatics"/>
        </authorList>
    </citation>
    <scope>NUCLEOTIDE SEQUENCE [LARGE SCALE GENOMIC DNA]</scope>
</reference>
<evidence type="ECO:0000256" key="3">
    <source>
        <dbReference type="ARBA" id="ARBA00014974"/>
    </source>
</evidence>
<dbReference type="SUPFAM" id="SSF53067">
    <property type="entry name" value="Actin-like ATPase domain"/>
    <property type="match status" value="1"/>
</dbReference>
<name>A0A3P7WPM6_HELPZ</name>
<evidence type="ECO:0000256" key="1">
    <source>
        <dbReference type="ARBA" id="ARBA00006198"/>
    </source>
</evidence>
<dbReference type="EMBL" id="UZAH01001037">
    <property type="protein sequence ID" value="VDO19452.1"/>
    <property type="molecule type" value="Genomic_DNA"/>
</dbReference>
<dbReference type="GO" id="GO:0045127">
    <property type="term" value="F:N-acetylglucosamine kinase activity"/>
    <property type="evidence" value="ECO:0007669"/>
    <property type="project" value="UniProtKB-EC"/>
</dbReference>
<comment type="similarity">
    <text evidence="1">Belongs to the eukaryotic-type N-acetylglucosamine kinase family.</text>
</comment>
<gene>
    <name evidence="6" type="ORF">HPBE_LOCUS1070</name>
</gene>
<dbReference type="InterPro" id="IPR039758">
    <property type="entry name" value="NAGK-like"/>
</dbReference>
<accession>A0A3P7WPM6</accession>
<organism evidence="6">
    <name type="scientific">Heligmosomoides polygyrus</name>
    <name type="common">Parasitic roundworm</name>
    <dbReference type="NCBI Taxonomy" id="6339"/>
    <lineage>
        <taxon>Eukaryota</taxon>
        <taxon>Metazoa</taxon>
        <taxon>Ecdysozoa</taxon>
        <taxon>Nematoda</taxon>
        <taxon>Chromadorea</taxon>
        <taxon>Rhabditida</taxon>
        <taxon>Rhabditina</taxon>
        <taxon>Rhabditomorpha</taxon>
        <taxon>Strongyloidea</taxon>
        <taxon>Heligmosomidae</taxon>
        <taxon>Heligmosomoides</taxon>
    </lineage>
</organism>
<dbReference type="EC" id="2.7.1.59" evidence="2"/>
<feature type="domain" description="ATPase BadF/BadG/BcrA/BcrD type" evidence="5">
    <location>
        <begin position="13"/>
        <end position="115"/>
    </location>
</feature>
<evidence type="ECO:0000256" key="2">
    <source>
        <dbReference type="ARBA" id="ARBA00012122"/>
    </source>
</evidence>
<evidence type="ECO:0000313" key="6">
    <source>
        <dbReference type="EMBL" id="VDO19452.1"/>
    </source>
</evidence>
<protein>
    <recommendedName>
        <fullName evidence="3">N-acetyl-D-glucosamine kinase</fullName>
        <ecNumber evidence="2">2.7.1.59</ecNumber>
    </recommendedName>
    <alternativeName>
        <fullName evidence="4">GlcNAc kinase</fullName>
    </alternativeName>
</protein>
<evidence type="ECO:0000256" key="4">
    <source>
        <dbReference type="ARBA" id="ARBA00031123"/>
    </source>
</evidence>
<evidence type="ECO:0000259" key="5">
    <source>
        <dbReference type="Pfam" id="PF01869"/>
    </source>
</evidence>
<proteinExistence type="inferred from homology"/>
<dbReference type="PANTHER" id="PTHR12862:SF0">
    <property type="entry name" value="N-ACETYL-D-GLUCOSAMINE KINASE"/>
    <property type="match status" value="1"/>
</dbReference>
<dbReference type="Gene3D" id="3.30.420.40">
    <property type="match status" value="1"/>
</dbReference>
<dbReference type="OrthoDB" id="311172at2759"/>
<dbReference type="InterPro" id="IPR002731">
    <property type="entry name" value="ATPase_BadF"/>
</dbReference>
<dbReference type="Pfam" id="PF01869">
    <property type="entry name" value="BcrAD_BadFG"/>
    <property type="match status" value="1"/>
</dbReference>